<dbReference type="PANTHER" id="PTHR35841:SF1">
    <property type="entry name" value="PHOSPHONATES-BINDING PERIPLASMIC PROTEIN"/>
    <property type="match status" value="1"/>
</dbReference>
<evidence type="ECO:0008006" key="2">
    <source>
        <dbReference type="Google" id="ProtNLM"/>
    </source>
</evidence>
<dbReference type="Gene3D" id="3.40.190.10">
    <property type="entry name" value="Periplasmic binding protein-like II"/>
    <property type="match status" value="2"/>
</dbReference>
<dbReference type="SUPFAM" id="SSF53850">
    <property type="entry name" value="Periplasmic binding protein-like II"/>
    <property type="match status" value="1"/>
</dbReference>
<reference evidence="1" key="1">
    <citation type="submission" date="2018-06" db="EMBL/GenBank/DDBJ databases">
        <authorList>
            <person name="Zhirakovskaya E."/>
        </authorList>
    </citation>
    <scope>NUCLEOTIDE SEQUENCE</scope>
</reference>
<dbReference type="Pfam" id="PF12974">
    <property type="entry name" value="Phosphonate-bd"/>
    <property type="match status" value="1"/>
</dbReference>
<evidence type="ECO:0000313" key="1">
    <source>
        <dbReference type="EMBL" id="VAW58040.1"/>
    </source>
</evidence>
<dbReference type="AlphaFoldDB" id="A0A3B0X025"/>
<name>A0A3B0X025_9ZZZZ</name>
<accession>A0A3B0X025</accession>
<dbReference type="PANTHER" id="PTHR35841">
    <property type="entry name" value="PHOSPHONATES-BINDING PERIPLASMIC PROTEIN"/>
    <property type="match status" value="1"/>
</dbReference>
<protein>
    <recommendedName>
        <fullName evidence="2">Phosphate/phosphite/phosphonate ABC transporter substrate-binding protein</fullName>
    </recommendedName>
</protein>
<proteinExistence type="predicted"/>
<organism evidence="1">
    <name type="scientific">hydrothermal vent metagenome</name>
    <dbReference type="NCBI Taxonomy" id="652676"/>
    <lineage>
        <taxon>unclassified sequences</taxon>
        <taxon>metagenomes</taxon>
        <taxon>ecological metagenomes</taxon>
    </lineage>
</organism>
<dbReference type="EMBL" id="UOFG01000010">
    <property type="protein sequence ID" value="VAW58040.1"/>
    <property type="molecule type" value="Genomic_DNA"/>
</dbReference>
<sequence>MKLQILVFSALMCLHSPVSQSEEAKPCVVFAPLTFGVLPFVSARQLVVRFAPLAHYLTVSLATEVRLETAPSFIEFARRTREEQRYDILFTAPHFYPPASKAGYRLVARVDSSGMRALIVVPEKSAIKSIKDLPGKRMATLDAKSLASLLVKKHLLENAIDPDNDLTIVYTPTHNASLLSAYHGVTDAAALMQPPFEAASVKVRESMRIIAKTQSAPHIPISVSKKISESCVAEIQSVLLNMASTVKGQKVLEHNRFAGFSEAREEAYEKVRELMMQDQK</sequence>
<gene>
    <name evidence="1" type="ORF">MNBD_GAMMA11-2486</name>
</gene>